<organism evidence="3 4">
    <name type="scientific">Actinomadura fulvescens</name>
    <dbReference type="NCBI Taxonomy" id="46160"/>
    <lineage>
        <taxon>Bacteria</taxon>
        <taxon>Bacillati</taxon>
        <taxon>Actinomycetota</taxon>
        <taxon>Actinomycetes</taxon>
        <taxon>Streptosporangiales</taxon>
        <taxon>Thermomonosporaceae</taxon>
        <taxon>Actinomadura</taxon>
    </lineage>
</organism>
<feature type="region of interest" description="Disordered" evidence="1">
    <location>
        <begin position="116"/>
        <end position="166"/>
    </location>
</feature>
<dbReference type="EMBL" id="BAAATD010000005">
    <property type="protein sequence ID" value="GAA2603553.1"/>
    <property type="molecule type" value="Genomic_DNA"/>
</dbReference>
<gene>
    <name evidence="3" type="ORF">GCM10010411_42070</name>
</gene>
<dbReference type="InterPro" id="IPR045794">
    <property type="entry name" value="Trypco1"/>
</dbReference>
<proteinExistence type="predicted"/>
<dbReference type="Pfam" id="PF19493">
    <property type="entry name" value="Trypco1"/>
    <property type="match status" value="1"/>
</dbReference>
<evidence type="ECO:0000259" key="2">
    <source>
        <dbReference type="Pfam" id="PF19493"/>
    </source>
</evidence>
<dbReference type="NCBIfam" id="NF041216">
    <property type="entry name" value="CU044_2847_fam"/>
    <property type="match status" value="1"/>
</dbReference>
<dbReference type="Proteomes" id="UP001501509">
    <property type="component" value="Unassembled WGS sequence"/>
</dbReference>
<feature type="domain" description="Trypsin-co-occurring" evidence="2">
    <location>
        <begin position="21"/>
        <end position="114"/>
    </location>
</feature>
<comment type="caution">
    <text evidence="3">The sequence shown here is derived from an EMBL/GenBank/DDBJ whole genome shotgun (WGS) entry which is preliminary data.</text>
</comment>
<accession>A0ABP6C7V9</accession>
<reference evidence="4" key="1">
    <citation type="journal article" date="2019" name="Int. J. Syst. Evol. Microbiol.">
        <title>The Global Catalogue of Microorganisms (GCM) 10K type strain sequencing project: providing services to taxonomists for standard genome sequencing and annotation.</title>
        <authorList>
            <consortium name="The Broad Institute Genomics Platform"/>
            <consortium name="The Broad Institute Genome Sequencing Center for Infectious Disease"/>
            <person name="Wu L."/>
            <person name="Ma J."/>
        </authorList>
    </citation>
    <scope>NUCLEOTIDE SEQUENCE [LARGE SCALE GENOMIC DNA]</scope>
    <source>
        <strain evidence="4">JCM 6833</strain>
    </source>
</reference>
<feature type="compositionally biased region" description="Gly residues" evidence="1">
    <location>
        <begin position="129"/>
        <end position="156"/>
    </location>
</feature>
<sequence length="166" mass="16737">MPDMRRGTGCALDELVRWQTDQGPVLVEVDAREPGFQSVSRPDHGFAFDAAQRLESALGHVRGAAESALRALRDGRLDPDMIELEFGVKLNASAGAVIAKTAGEAHLKVKLTWGGPAGPANAEPDQGNDGAGASGGDAGSAGSGASGGSGNDGDSGSGRSPNEEEG</sequence>
<name>A0ABP6C7V9_9ACTN</name>
<keyword evidence="4" id="KW-1185">Reference proteome</keyword>
<evidence type="ECO:0000313" key="4">
    <source>
        <dbReference type="Proteomes" id="UP001501509"/>
    </source>
</evidence>
<evidence type="ECO:0000313" key="3">
    <source>
        <dbReference type="EMBL" id="GAA2603553.1"/>
    </source>
</evidence>
<evidence type="ECO:0000256" key="1">
    <source>
        <dbReference type="SAM" id="MobiDB-lite"/>
    </source>
</evidence>
<protein>
    <recommendedName>
        <fullName evidence="2">Trypsin-co-occurring domain-containing protein</fullName>
    </recommendedName>
</protein>